<feature type="compositionally biased region" description="Basic and acidic residues" evidence="1">
    <location>
        <begin position="14"/>
        <end position="25"/>
    </location>
</feature>
<reference evidence="2 3" key="1">
    <citation type="journal article" date="2018" name="BMC Genomics">
        <title>Comparative genomics of the wheat fungal pathogen Pyrenophora tritici-repentis reveals chromosomal variations and genome plasticity.</title>
        <authorList>
            <person name="Moolhuijzen P."/>
            <person name="See P.T."/>
            <person name="Hane J.K."/>
            <person name="Shi G."/>
            <person name="Liu Z."/>
            <person name="Oliver R.P."/>
            <person name="Moffat C.S."/>
        </authorList>
    </citation>
    <scope>NUCLEOTIDE SEQUENCE [LARGE SCALE GENOMIC DNA]</scope>
    <source>
        <strain evidence="2">M4</strain>
    </source>
</reference>
<sequence length="46" mass="5308">MTDDIDAELAGIGKEMDKDAEIERKSRSHTLKKPTNSYRHPQRLQP</sequence>
<dbReference type="EMBL" id="NQIK02000001">
    <property type="protein sequence ID" value="KAF7577035.1"/>
    <property type="molecule type" value="Genomic_DNA"/>
</dbReference>
<feature type="compositionally biased region" description="Polar residues" evidence="1">
    <location>
        <begin position="33"/>
        <end position="46"/>
    </location>
</feature>
<evidence type="ECO:0000313" key="3">
    <source>
        <dbReference type="Proteomes" id="UP000245464"/>
    </source>
</evidence>
<evidence type="ECO:0000313" key="2">
    <source>
        <dbReference type="EMBL" id="KAF7577035.1"/>
    </source>
</evidence>
<dbReference type="KEGG" id="ptrr:6338651"/>
<gene>
    <name evidence="2" type="ORF">PtrM4_012750</name>
</gene>
<dbReference type="AlphaFoldDB" id="A0A834S7I6"/>
<name>A0A834S7I6_9PLEO</name>
<organism evidence="2 3">
    <name type="scientific">Pyrenophora tritici-repentis</name>
    <dbReference type="NCBI Taxonomy" id="45151"/>
    <lineage>
        <taxon>Eukaryota</taxon>
        <taxon>Fungi</taxon>
        <taxon>Dikarya</taxon>
        <taxon>Ascomycota</taxon>
        <taxon>Pezizomycotina</taxon>
        <taxon>Dothideomycetes</taxon>
        <taxon>Pleosporomycetidae</taxon>
        <taxon>Pleosporales</taxon>
        <taxon>Pleosporineae</taxon>
        <taxon>Pleosporaceae</taxon>
        <taxon>Pyrenophora</taxon>
    </lineage>
</organism>
<evidence type="ECO:0000256" key="1">
    <source>
        <dbReference type="SAM" id="MobiDB-lite"/>
    </source>
</evidence>
<dbReference type="RefSeq" id="XP_065965269.1">
    <property type="nucleotide sequence ID" value="XM_066103067.1"/>
</dbReference>
<comment type="caution">
    <text evidence="2">The sequence shown here is derived from an EMBL/GenBank/DDBJ whole genome shotgun (WGS) entry which is preliminary data.</text>
</comment>
<accession>A0A834S7I6</accession>
<proteinExistence type="predicted"/>
<dbReference type="Proteomes" id="UP000245464">
    <property type="component" value="Chromosome 1"/>
</dbReference>
<dbReference type="GeneID" id="6338651"/>
<feature type="region of interest" description="Disordered" evidence="1">
    <location>
        <begin position="1"/>
        <end position="46"/>
    </location>
</feature>
<protein>
    <submittedName>
        <fullName evidence="2">Uncharacterized protein</fullName>
    </submittedName>
</protein>